<dbReference type="SUPFAM" id="SSF46785">
    <property type="entry name" value="Winged helix' DNA-binding domain"/>
    <property type="match status" value="1"/>
</dbReference>
<dbReference type="Proteomes" id="UP000038204">
    <property type="component" value="Unassembled WGS sequence"/>
</dbReference>
<dbReference type="InterPro" id="IPR036390">
    <property type="entry name" value="WH_DNA-bd_sf"/>
</dbReference>
<reference evidence="2 3" key="1">
    <citation type="submission" date="2015-03" db="EMBL/GenBank/DDBJ databases">
        <authorList>
            <person name="Murphy D."/>
        </authorList>
    </citation>
    <scope>NUCLEOTIDE SEQUENCE [LARGE SCALE GENOMIC DNA]</scope>
    <source>
        <strain evidence="2 3">Y233</strain>
    </source>
</reference>
<dbReference type="Pfam" id="PF05732">
    <property type="entry name" value="RepL"/>
    <property type="match status" value="1"/>
</dbReference>
<name>A0A0T9QKR7_9GAMM</name>
<protein>
    <submittedName>
        <fullName evidence="2">Firmicute plasmid replication protein (RepL)</fullName>
    </submittedName>
</protein>
<dbReference type="RefSeq" id="WP_049599832.1">
    <property type="nucleotide sequence ID" value="NZ_CQBK01000018.1"/>
</dbReference>
<sequence>MSNSSGNKKLDFLRLFREGCGLLRGLVRENRTAGELFLYLAENADMNSGAVAVDQSVLAHELNCSERHVRRAIKMLEDGGFVRRPTTNVFAINPSIIWGGYDNSMRSSLYMTMDQGAAKKVRYVFNPKSGNAVAAYVGIAPTEEGVIEEALQGFRTEKATQRKKEERAVLATQPARNNCGDLDA</sequence>
<dbReference type="AlphaFoldDB" id="A0A0T9QKR7"/>
<gene>
    <name evidence="2" type="ORF">ERS008667_02598</name>
</gene>
<organism evidence="2 3">
    <name type="scientific">Yersinia similis</name>
    <dbReference type="NCBI Taxonomy" id="367190"/>
    <lineage>
        <taxon>Bacteria</taxon>
        <taxon>Pseudomonadati</taxon>
        <taxon>Pseudomonadota</taxon>
        <taxon>Gammaproteobacteria</taxon>
        <taxon>Enterobacterales</taxon>
        <taxon>Yersiniaceae</taxon>
        <taxon>Yersinia</taxon>
    </lineage>
</organism>
<evidence type="ECO:0000313" key="2">
    <source>
        <dbReference type="EMBL" id="CNI16342.1"/>
    </source>
</evidence>
<dbReference type="GO" id="GO:0006260">
    <property type="term" value="P:DNA replication"/>
    <property type="evidence" value="ECO:0007669"/>
    <property type="project" value="InterPro"/>
</dbReference>
<accession>A0A0T9QKR7</accession>
<dbReference type="GO" id="GO:0006276">
    <property type="term" value="P:plasmid maintenance"/>
    <property type="evidence" value="ECO:0007669"/>
    <property type="project" value="InterPro"/>
</dbReference>
<dbReference type="EMBL" id="CQBK01000018">
    <property type="protein sequence ID" value="CNI16342.1"/>
    <property type="molecule type" value="Genomic_DNA"/>
</dbReference>
<proteinExistence type="predicted"/>
<feature type="domain" description="Plasmid replication protein RepL" evidence="1">
    <location>
        <begin position="36"/>
        <end position="107"/>
    </location>
</feature>
<evidence type="ECO:0000259" key="1">
    <source>
        <dbReference type="Pfam" id="PF05732"/>
    </source>
</evidence>
<dbReference type="InterPro" id="IPR008813">
    <property type="entry name" value="Plasmid_replication_RepL"/>
</dbReference>
<evidence type="ECO:0000313" key="3">
    <source>
        <dbReference type="Proteomes" id="UP000038204"/>
    </source>
</evidence>